<dbReference type="EMBL" id="LKGI01000066">
    <property type="protein sequence ID" value="RNE29934.1"/>
    <property type="molecule type" value="Genomic_DNA"/>
</dbReference>
<dbReference type="InterPro" id="IPR006520">
    <property type="entry name" value="Dit_BPSPP_N"/>
</dbReference>
<dbReference type="Proteomes" id="UP000284123">
    <property type="component" value="Unassembled WGS sequence"/>
</dbReference>
<gene>
    <name evidence="2" type="ORF">FAM6012_01719</name>
</gene>
<proteinExistence type="predicted"/>
<accession>A0A8B3GRF3</accession>
<dbReference type="AlphaFoldDB" id="A0A8B3GRF3"/>
<evidence type="ECO:0000259" key="1">
    <source>
        <dbReference type="Pfam" id="PF22768"/>
    </source>
</evidence>
<dbReference type="Pfam" id="PF22768">
    <property type="entry name" value="SPP1_Dit"/>
    <property type="match status" value="1"/>
</dbReference>
<sequence length="674" mass="75302">MYDFRETTPFTGADKKQYPAEAMKIDGQYIEDLIPGYQTLQVGGRELLKQDAQSNPIGISDGEMLEYVRNPSREITVGYQLIAADEKSFRTAFYKLSGILHGDTHHVSFNDDLSVYWNAVLTDVDDVPKGRNAITSSFTLFVPDGIAHSVATKTADNMPYKDVPVNLLHNTGDDWNPIIWSADGTTMTQDGLTTATNTSKSVIQTVVDPKDSSWLTPGATVTISVDVKGRGNVGFGYLNGSSWEDDSPTQQVNSDKYIRIHFTRVIKSVHLDAGIPNFAVDAFCPSSTLTFRHVKANLGTSASPWSPNPADPEYYTNTITVHNGGTYPVEPVITATMHADNGMVGIVNDRPGILQFGTQEIDGFTTEESEVALDLAAVQGSHMDNQAATNNPYWGGDHSMPNEQIGNAIWTHDDYDGWKVEPNWPSITGDHKYWNGPSIKHNLVQTHNGNFKSNLTWDVMTRFQTGVSKVGSLETTLESDGKPIFQMILKDNSALSDQIWWMCYYKNQLVVNEQLDRSIFTNDKFIQLELQKFGNSVVFRVSPWVGNQGRETTITRQFTFADAADVETKQFSAWFMRDKTWGESTMYLIASTVKWQNVSWYTNIKNRFSDGDVLKIDVANAKTYLNGSLDPTMHTIGNQWEQFELPPGDTEITITPSSWAQPFACEVEIREAWL</sequence>
<evidence type="ECO:0000313" key="3">
    <source>
        <dbReference type="Proteomes" id="UP000284123"/>
    </source>
</evidence>
<organism evidence="2 3">
    <name type="scientific">Lacticaseibacillus paracasei</name>
    <name type="common">Lactobacillus paracasei</name>
    <dbReference type="NCBI Taxonomy" id="1597"/>
    <lineage>
        <taxon>Bacteria</taxon>
        <taxon>Bacillati</taxon>
        <taxon>Bacillota</taxon>
        <taxon>Bacilli</taxon>
        <taxon>Lactobacillales</taxon>
        <taxon>Lactobacillaceae</taxon>
        <taxon>Lacticaseibacillus</taxon>
    </lineage>
</organism>
<evidence type="ECO:0000313" key="2">
    <source>
        <dbReference type="EMBL" id="RNE29934.1"/>
    </source>
</evidence>
<feature type="domain" description="Siphovirus-type tail component C-terminal" evidence="1">
    <location>
        <begin position="599"/>
        <end position="673"/>
    </location>
</feature>
<dbReference type="Gene3D" id="2.40.30.200">
    <property type="match status" value="1"/>
</dbReference>
<comment type="caution">
    <text evidence="2">The sequence shown here is derived from an EMBL/GenBank/DDBJ whole genome shotgun (WGS) entry which is preliminary data.</text>
</comment>
<dbReference type="NCBIfam" id="TIGR01633">
    <property type="entry name" value="phi3626_gp14_N"/>
    <property type="match status" value="1"/>
</dbReference>
<dbReference type="InterPro" id="IPR054738">
    <property type="entry name" value="Siphovirus-type_tail_C"/>
</dbReference>
<protein>
    <recommendedName>
        <fullName evidence="1">Siphovirus-type tail component C-terminal domain-containing protein</fullName>
    </recommendedName>
</protein>
<reference evidence="2 3" key="1">
    <citation type="journal article" date="2018" name="Front. Microbiol.">
        <title>Conversion of Methionine to Cysteine in Lactobacillus paracasei Depends on the Highly Mobile cysK-ctl-cysE Gene Cluster.</title>
        <authorList>
            <person name="Wuthrich D."/>
            <person name="Irmler S."/>
            <person name="Berthoud H."/>
            <person name="Guggenbuhl B."/>
            <person name="Eugster E."/>
            <person name="Bruggmann R."/>
        </authorList>
    </citation>
    <scope>NUCLEOTIDE SEQUENCE [LARGE SCALE GENOMIC DNA]</scope>
    <source>
        <strain evidence="2 3">FAM6012</strain>
    </source>
</reference>
<name>A0A8B3GRF3_LACPA</name>
<dbReference type="Gene3D" id="2.60.120.860">
    <property type="match status" value="1"/>
</dbReference>
<dbReference type="RefSeq" id="WP_123019649.1">
    <property type="nucleotide sequence ID" value="NZ_LKGI01000066.1"/>
</dbReference>